<dbReference type="SUPFAM" id="SSF51197">
    <property type="entry name" value="Clavaminate synthase-like"/>
    <property type="match status" value="1"/>
</dbReference>
<dbReference type="AlphaFoldDB" id="A0A3E2GRU0"/>
<dbReference type="Gene3D" id="2.60.120.620">
    <property type="entry name" value="q2cbj1_9rhob like domain"/>
    <property type="match status" value="1"/>
</dbReference>
<organism evidence="3 4">
    <name type="scientific">Scytalidium lignicola</name>
    <name type="common">Hyphomycete</name>
    <dbReference type="NCBI Taxonomy" id="5539"/>
    <lineage>
        <taxon>Eukaryota</taxon>
        <taxon>Fungi</taxon>
        <taxon>Dikarya</taxon>
        <taxon>Ascomycota</taxon>
        <taxon>Pezizomycotina</taxon>
        <taxon>Leotiomycetes</taxon>
        <taxon>Leotiomycetes incertae sedis</taxon>
        <taxon>Scytalidium</taxon>
    </lineage>
</organism>
<evidence type="ECO:0000256" key="1">
    <source>
        <dbReference type="ARBA" id="ARBA00001962"/>
    </source>
</evidence>
<gene>
    <name evidence="3" type="ORF">B7463_g12427</name>
</gene>
<comment type="caution">
    <text evidence="3">The sequence shown here is derived from an EMBL/GenBank/DDBJ whole genome shotgun (WGS) entry which is preliminary data.</text>
</comment>
<dbReference type="GO" id="GO:0046872">
    <property type="term" value="F:metal ion binding"/>
    <property type="evidence" value="ECO:0007669"/>
    <property type="project" value="UniProtKB-ARBA"/>
</dbReference>
<sequence>MLLFKDKINYKGPNGNGFRAHTDAPAYDHIGKINHITANICVDESTKANGWLEVVPGSHNTEIELVNGGPISPEWEKSHDWVPVPMQPGDILFFGSHLAHRSGPNRTNTFRTMIYATYHSTADGLDLREKYYQHRRIAFPPDHERKPEEDYEAGWKRYGFAAPFAPKAKATGLSRVERPSVKV</sequence>
<reference evidence="3 4" key="1">
    <citation type="submission" date="2018-05" db="EMBL/GenBank/DDBJ databases">
        <title>Draft genome sequence of Scytalidium lignicola DSM 105466, a ubiquitous saprotrophic fungus.</title>
        <authorList>
            <person name="Buettner E."/>
            <person name="Gebauer A.M."/>
            <person name="Hofrichter M."/>
            <person name="Liers C."/>
            <person name="Kellner H."/>
        </authorList>
    </citation>
    <scope>NUCLEOTIDE SEQUENCE [LARGE SCALE GENOMIC DNA]</scope>
    <source>
        <strain evidence="3 4">DSM 105466</strain>
    </source>
</reference>
<evidence type="ECO:0000313" key="4">
    <source>
        <dbReference type="Proteomes" id="UP000258309"/>
    </source>
</evidence>
<dbReference type="OrthoDB" id="445007at2759"/>
<evidence type="ECO:0000256" key="2">
    <source>
        <dbReference type="ARBA" id="ARBA00005830"/>
    </source>
</evidence>
<accession>A0A3E2GRU0</accession>
<name>A0A3E2GRU0_SCYLI</name>
<dbReference type="PANTHER" id="PTHR20883:SF48">
    <property type="entry name" value="ECTOINE DIOXYGENASE"/>
    <property type="match status" value="1"/>
</dbReference>
<feature type="non-terminal residue" evidence="3">
    <location>
        <position position="1"/>
    </location>
</feature>
<proteinExistence type="inferred from homology"/>
<evidence type="ECO:0008006" key="5">
    <source>
        <dbReference type="Google" id="ProtNLM"/>
    </source>
</evidence>
<protein>
    <recommendedName>
        <fullName evidence="5">Fe2OG dioxygenase domain-containing protein</fullName>
    </recommendedName>
</protein>
<dbReference type="PANTHER" id="PTHR20883">
    <property type="entry name" value="PHYTANOYL-COA DIOXYGENASE DOMAIN CONTAINING 1"/>
    <property type="match status" value="1"/>
</dbReference>
<feature type="non-terminal residue" evidence="3">
    <location>
        <position position="183"/>
    </location>
</feature>
<dbReference type="STRING" id="5539.A0A3E2GRU0"/>
<dbReference type="GO" id="GO:0016491">
    <property type="term" value="F:oxidoreductase activity"/>
    <property type="evidence" value="ECO:0007669"/>
    <property type="project" value="UniProtKB-ARBA"/>
</dbReference>
<dbReference type="Pfam" id="PF05721">
    <property type="entry name" value="PhyH"/>
    <property type="match status" value="1"/>
</dbReference>
<keyword evidence="4" id="KW-1185">Reference proteome</keyword>
<dbReference type="EMBL" id="NCSJ02000564">
    <property type="protein sequence ID" value="RFU23911.1"/>
    <property type="molecule type" value="Genomic_DNA"/>
</dbReference>
<comment type="similarity">
    <text evidence="2">Belongs to the PhyH family.</text>
</comment>
<evidence type="ECO:0000313" key="3">
    <source>
        <dbReference type="EMBL" id="RFU23911.1"/>
    </source>
</evidence>
<dbReference type="InterPro" id="IPR008775">
    <property type="entry name" value="Phytyl_CoA_dOase-like"/>
</dbReference>
<dbReference type="Proteomes" id="UP000258309">
    <property type="component" value="Unassembled WGS sequence"/>
</dbReference>
<comment type="cofactor">
    <cofactor evidence="1">
        <name>Fe cation</name>
        <dbReference type="ChEBI" id="CHEBI:24875"/>
    </cofactor>
</comment>